<keyword evidence="7 12" id="KW-0520">NAD</keyword>
<comment type="cofactor">
    <cofactor evidence="12 14">
        <name>FAD</name>
        <dbReference type="ChEBI" id="CHEBI:57692"/>
    </cofactor>
    <text evidence="12 14">Binds 1 FAD per subunit.</text>
</comment>
<dbReference type="GO" id="GO:0006103">
    <property type="term" value="P:2-oxoglutarate metabolic process"/>
    <property type="evidence" value="ECO:0007669"/>
    <property type="project" value="TreeGrafter"/>
</dbReference>
<feature type="disulfide bond" description="Redox-active" evidence="13">
    <location>
        <begin position="39"/>
        <end position="44"/>
    </location>
</feature>
<feature type="domain" description="Pyridine nucleotide-disulphide oxidoreductase dimerisation" evidence="15">
    <location>
        <begin position="340"/>
        <end position="448"/>
    </location>
</feature>
<dbReference type="PRINTS" id="PR00368">
    <property type="entry name" value="FADPNR"/>
</dbReference>
<evidence type="ECO:0000256" key="11">
    <source>
        <dbReference type="PIRSR" id="PIRSR000350-2"/>
    </source>
</evidence>
<dbReference type="RefSeq" id="WP_122962322.1">
    <property type="nucleotide sequence ID" value="NZ_BJMH01000023.1"/>
</dbReference>
<accession>A0A4Y3PM95</accession>
<dbReference type="PANTHER" id="PTHR22912">
    <property type="entry name" value="DISULFIDE OXIDOREDUCTASE"/>
    <property type="match status" value="1"/>
</dbReference>
<dbReference type="PANTHER" id="PTHR22912:SF219">
    <property type="entry name" value="DIHYDROLIPOYL DEHYDROGENASE"/>
    <property type="match status" value="1"/>
</dbReference>
<evidence type="ECO:0000256" key="9">
    <source>
        <dbReference type="ARBA" id="ARBA00023284"/>
    </source>
</evidence>
<evidence type="ECO:0000259" key="16">
    <source>
        <dbReference type="Pfam" id="PF07992"/>
    </source>
</evidence>
<keyword evidence="6 14" id="KW-0560">Oxidoreductase</keyword>
<dbReference type="Gene3D" id="3.50.50.60">
    <property type="entry name" value="FAD/NAD(P)-binding domain"/>
    <property type="match status" value="2"/>
</dbReference>
<comment type="catalytic activity">
    <reaction evidence="10 14">
        <text>N(6)-[(R)-dihydrolipoyl]-L-lysyl-[protein] + NAD(+) = N(6)-[(R)-lipoyl]-L-lysyl-[protein] + NADH + H(+)</text>
        <dbReference type="Rhea" id="RHEA:15045"/>
        <dbReference type="Rhea" id="RHEA-COMP:10474"/>
        <dbReference type="Rhea" id="RHEA-COMP:10475"/>
        <dbReference type="ChEBI" id="CHEBI:15378"/>
        <dbReference type="ChEBI" id="CHEBI:57540"/>
        <dbReference type="ChEBI" id="CHEBI:57945"/>
        <dbReference type="ChEBI" id="CHEBI:83099"/>
        <dbReference type="ChEBI" id="CHEBI:83100"/>
        <dbReference type="EC" id="1.8.1.4"/>
    </reaction>
</comment>
<evidence type="ECO:0000256" key="5">
    <source>
        <dbReference type="ARBA" id="ARBA00022827"/>
    </source>
</evidence>
<dbReference type="PROSITE" id="PS00076">
    <property type="entry name" value="PYRIDINE_REDOX_1"/>
    <property type="match status" value="1"/>
</dbReference>
<dbReference type="GO" id="GO:0050660">
    <property type="term" value="F:flavin adenine dinucleotide binding"/>
    <property type="evidence" value="ECO:0007669"/>
    <property type="project" value="InterPro"/>
</dbReference>
<keyword evidence="9 14" id="KW-0676">Redox-active center</keyword>
<dbReference type="Gene3D" id="3.30.390.30">
    <property type="match status" value="1"/>
</dbReference>
<sequence length="459" mass="49050">MYDIAIIGGGPAGYVAAITAARSGKQVVLIEKKELGGTCLNEGCMPTKALLECADTYQHVLHAERFGIEKAADHVQVNWAKINAYKQSIVQKLTGGVHYLMKRNQVQVIRGSAAFENERALLVETANGTSKIEAEKFIVTTGAEPIALPFAPFDGEWIMHSSHFLSLETPPPVLVIVGGGVIGCEFASVYSRLGSQVVIAEMAEQLLPGEDPDIAAFLERSLKQQGVQIHLSSSVEALDRTTRTARIRTPEGTAEIKADAVLVAIGRKPRLDGLLLERAGVKATARGIEVNEQMQTSQPHIFAAGDACGGIQLAHVAFHEGEVAARNACGEEAMLNLRAVPRCIYTSPEVASVGLTERQAREKYAGLLVGEFPFSANGKAMILQETAGKVKVLVEPTYHEIVGITLVGARATELIGQAALMMHAEMTADAMENFIAPHPTLSEILTEAVRGALGHAIHG</sequence>
<dbReference type="SUPFAM" id="SSF51905">
    <property type="entry name" value="FAD/NAD(P)-binding domain"/>
    <property type="match status" value="1"/>
</dbReference>
<feature type="domain" description="FAD/NAD(P)-binding" evidence="16">
    <location>
        <begin position="2"/>
        <end position="321"/>
    </location>
</feature>
<dbReference type="InterPro" id="IPR016156">
    <property type="entry name" value="FAD/NAD-linked_Rdtase_dimer_sf"/>
</dbReference>
<evidence type="ECO:0000256" key="3">
    <source>
        <dbReference type="ARBA" id="ARBA00016961"/>
    </source>
</evidence>
<evidence type="ECO:0000256" key="4">
    <source>
        <dbReference type="ARBA" id="ARBA00022630"/>
    </source>
</evidence>
<evidence type="ECO:0000256" key="10">
    <source>
        <dbReference type="ARBA" id="ARBA00049187"/>
    </source>
</evidence>
<reference evidence="17 18" key="1">
    <citation type="submission" date="2019-06" db="EMBL/GenBank/DDBJ databases">
        <title>Whole genome shotgun sequence of Brevibacillus parabrevis NBRC 12334.</title>
        <authorList>
            <person name="Hosoyama A."/>
            <person name="Uohara A."/>
            <person name="Ohji S."/>
            <person name="Ichikawa N."/>
        </authorList>
    </citation>
    <scope>NUCLEOTIDE SEQUENCE [LARGE SCALE GENOMIC DNA]</scope>
    <source>
        <strain evidence="17 18">NBRC 12334</strain>
    </source>
</reference>
<comment type="similarity">
    <text evidence="1 14">Belongs to the class-I pyridine nucleotide-disulfide oxidoreductase family.</text>
</comment>
<keyword evidence="12" id="KW-0547">Nucleotide-binding</keyword>
<dbReference type="Pfam" id="PF02852">
    <property type="entry name" value="Pyr_redox_dim"/>
    <property type="match status" value="1"/>
</dbReference>
<keyword evidence="8" id="KW-1015">Disulfide bond</keyword>
<dbReference type="InterPro" id="IPR006258">
    <property type="entry name" value="Lipoamide_DH"/>
</dbReference>
<dbReference type="AlphaFoldDB" id="A0A4Y3PM95"/>
<organism evidence="17 18">
    <name type="scientific">Brevibacillus parabrevis</name>
    <dbReference type="NCBI Taxonomy" id="54914"/>
    <lineage>
        <taxon>Bacteria</taxon>
        <taxon>Bacillati</taxon>
        <taxon>Bacillota</taxon>
        <taxon>Bacilli</taxon>
        <taxon>Bacillales</taxon>
        <taxon>Paenibacillaceae</taxon>
        <taxon>Brevibacillus</taxon>
    </lineage>
</organism>
<evidence type="ECO:0000313" key="17">
    <source>
        <dbReference type="EMBL" id="GEB34474.1"/>
    </source>
</evidence>
<keyword evidence="4 14" id="KW-0285">Flavoprotein</keyword>
<gene>
    <name evidence="17" type="primary">acoL</name>
    <name evidence="17" type="ORF">BPA01_40540</name>
</gene>
<feature type="binding site" evidence="12">
    <location>
        <position position="306"/>
    </location>
    <ligand>
        <name>FAD</name>
        <dbReference type="ChEBI" id="CHEBI:57692"/>
    </ligand>
</feature>
<evidence type="ECO:0000256" key="14">
    <source>
        <dbReference type="RuleBase" id="RU003692"/>
    </source>
</evidence>
<keyword evidence="5 12" id="KW-0274">FAD</keyword>
<keyword evidence="18" id="KW-1185">Reference proteome</keyword>
<protein>
    <recommendedName>
        <fullName evidence="3 14">Dihydrolipoyl dehydrogenase</fullName>
        <ecNumber evidence="2 14">1.8.1.4</ecNumber>
    </recommendedName>
</protein>
<dbReference type="Pfam" id="PF07992">
    <property type="entry name" value="Pyr_redox_2"/>
    <property type="match status" value="1"/>
</dbReference>
<name>A0A4Y3PM95_BREPA</name>
<dbReference type="NCBIfam" id="TIGR01350">
    <property type="entry name" value="lipoamide_DH"/>
    <property type="match status" value="1"/>
</dbReference>
<dbReference type="PRINTS" id="PR00411">
    <property type="entry name" value="PNDRDTASEI"/>
</dbReference>
<comment type="miscellaneous">
    <text evidence="14">The active site is a redox-active disulfide bond.</text>
</comment>
<dbReference type="STRING" id="54914.AV540_03720"/>
<dbReference type="PIRSF" id="PIRSF000350">
    <property type="entry name" value="Mercury_reductase_MerA"/>
    <property type="match status" value="1"/>
</dbReference>
<evidence type="ECO:0000256" key="7">
    <source>
        <dbReference type="ARBA" id="ARBA00023027"/>
    </source>
</evidence>
<evidence type="ECO:0000256" key="2">
    <source>
        <dbReference type="ARBA" id="ARBA00012608"/>
    </source>
</evidence>
<evidence type="ECO:0000256" key="1">
    <source>
        <dbReference type="ARBA" id="ARBA00007532"/>
    </source>
</evidence>
<evidence type="ECO:0000259" key="15">
    <source>
        <dbReference type="Pfam" id="PF02852"/>
    </source>
</evidence>
<proteinExistence type="inferred from homology"/>
<feature type="binding site" evidence="12">
    <location>
        <position position="201"/>
    </location>
    <ligand>
        <name>NAD(+)</name>
        <dbReference type="ChEBI" id="CHEBI:57540"/>
    </ligand>
</feature>
<feature type="active site" description="Proton acceptor" evidence="11">
    <location>
        <position position="438"/>
    </location>
</feature>
<dbReference type="InterPro" id="IPR023753">
    <property type="entry name" value="FAD/NAD-binding_dom"/>
</dbReference>
<comment type="caution">
    <text evidence="17">The sequence shown here is derived from an EMBL/GenBank/DDBJ whole genome shotgun (WGS) entry which is preliminary data.</text>
</comment>
<dbReference type="Proteomes" id="UP000316882">
    <property type="component" value="Unassembled WGS sequence"/>
</dbReference>
<dbReference type="InterPro" id="IPR001100">
    <property type="entry name" value="Pyr_nuc-diS_OxRdtase"/>
</dbReference>
<evidence type="ECO:0000256" key="12">
    <source>
        <dbReference type="PIRSR" id="PIRSR000350-3"/>
    </source>
</evidence>
<dbReference type="InterPro" id="IPR050151">
    <property type="entry name" value="Class-I_Pyr_Nuc-Dis_Oxidored"/>
</dbReference>
<evidence type="ECO:0000256" key="8">
    <source>
        <dbReference type="ARBA" id="ARBA00023157"/>
    </source>
</evidence>
<feature type="binding site" evidence="12">
    <location>
        <position position="48"/>
    </location>
    <ligand>
        <name>FAD</name>
        <dbReference type="ChEBI" id="CHEBI:57692"/>
    </ligand>
</feature>
<dbReference type="EC" id="1.8.1.4" evidence="2 14"/>
<dbReference type="EMBL" id="BJMH01000023">
    <property type="protein sequence ID" value="GEB34474.1"/>
    <property type="molecule type" value="Genomic_DNA"/>
</dbReference>
<dbReference type="InterPro" id="IPR004099">
    <property type="entry name" value="Pyr_nucl-diS_OxRdtase_dimer"/>
</dbReference>
<evidence type="ECO:0000256" key="6">
    <source>
        <dbReference type="ARBA" id="ARBA00023002"/>
    </source>
</evidence>
<dbReference type="GO" id="GO:0004148">
    <property type="term" value="F:dihydrolipoyl dehydrogenase (NADH) activity"/>
    <property type="evidence" value="ECO:0007669"/>
    <property type="project" value="UniProtKB-EC"/>
</dbReference>
<evidence type="ECO:0000256" key="13">
    <source>
        <dbReference type="PIRSR" id="PIRSR000350-4"/>
    </source>
</evidence>
<dbReference type="SUPFAM" id="SSF55424">
    <property type="entry name" value="FAD/NAD-linked reductases, dimerisation (C-terminal) domain"/>
    <property type="match status" value="1"/>
</dbReference>
<dbReference type="GeneID" id="87610590"/>
<evidence type="ECO:0000313" key="18">
    <source>
        <dbReference type="Proteomes" id="UP000316882"/>
    </source>
</evidence>
<feature type="binding site" evidence="12">
    <location>
        <position position="266"/>
    </location>
    <ligand>
        <name>NAD(+)</name>
        <dbReference type="ChEBI" id="CHEBI:57540"/>
    </ligand>
</feature>
<dbReference type="FunFam" id="3.30.390.30:FF:000001">
    <property type="entry name" value="Dihydrolipoyl dehydrogenase"/>
    <property type="match status" value="1"/>
</dbReference>
<dbReference type="InterPro" id="IPR012999">
    <property type="entry name" value="Pyr_OxRdtase_I_AS"/>
</dbReference>
<feature type="binding site" evidence="12">
    <location>
        <begin position="178"/>
        <end position="185"/>
    </location>
    <ligand>
        <name>NAD(+)</name>
        <dbReference type="ChEBI" id="CHEBI:57540"/>
    </ligand>
</feature>
<dbReference type="InterPro" id="IPR036188">
    <property type="entry name" value="FAD/NAD-bd_sf"/>
</dbReference>